<sequence>MSSAHYEYFPYPEDSALILNRNYNTSAWRAEQGGQKFLRRSYAGFPWPRRQALTVNKPGFLDHGRSQLGHRHLGQTVGSLQSQPMKQKSNNFSF</sequence>
<comment type="caution">
    <text evidence="1">The sequence shown here is derived from an EMBL/GenBank/DDBJ whole genome shotgun (WGS) entry which is preliminary data.</text>
</comment>
<protein>
    <submittedName>
        <fullName evidence="1">Uncharacterized protein</fullName>
    </submittedName>
</protein>
<evidence type="ECO:0000313" key="2">
    <source>
        <dbReference type="EMBL" id="KAK4017889.1"/>
    </source>
</evidence>
<proteinExistence type="predicted"/>
<dbReference type="EMBL" id="JAOYFB010000031">
    <property type="protein sequence ID" value="KAK4017889.1"/>
    <property type="molecule type" value="Genomic_DNA"/>
</dbReference>
<dbReference type="EMBL" id="JAOYFB010000004">
    <property type="protein sequence ID" value="KAK4014069.1"/>
    <property type="molecule type" value="Genomic_DNA"/>
</dbReference>
<evidence type="ECO:0000313" key="1">
    <source>
        <dbReference type="EMBL" id="KAK4014069.1"/>
    </source>
</evidence>
<gene>
    <name evidence="1" type="ORF">OUZ56_026615</name>
    <name evidence="2" type="ORF">OUZ56_033862</name>
</gene>
<dbReference type="Proteomes" id="UP001234178">
    <property type="component" value="Unassembled WGS sequence"/>
</dbReference>
<reference evidence="1 3" key="1">
    <citation type="journal article" date="2023" name="Nucleic Acids Res.">
        <title>The hologenome of Daphnia magna reveals possible DNA methylation and microbiome-mediated evolution of the host genome.</title>
        <authorList>
            <person name="Chaturvedi A."/>
            <person name="Li X."/>
            <person name="Dhandapani V."/>
            <person name="Marshall H."/>
            <person name="Kissane S."/>
            <person name="Cuenca-Cambronero M."/>
            <person name="Asole G."/>
            <person name="Calvet F."/>
            <person name="Ruiz-Romero M."/>
            <person name="Marangio P."/>
            <person name="Guigo R."/>
            <person name="Rago D."/>
            <person name="Mirbahai L."/>
            <person name="Eastwood N."/>
            <person name="Colbourne J.K."/>
            <person name="Zhou J."/>
            <person name="Mallon E."/>
            <person name="Orsini L."/>
        </authorList>
    </citation>
    <scope>NUCLEOTIDE SEQUENCE [LARGE SCALE GENOMIC DNA]</scope>
    <source>
        <strain evidence="1">LRV0_1</strain>
    </source>
</reference>
<keyword evidence="3" id="KW-1185">Reference proteome</keyword>
<accession>A0ABQ9ZMA9</accession>
<organism evidence="1 3">
    <name type="scientific">Daphnia magna</name>
    <dbReference type="NCBI Taxonomy" id="35525"/>
    <lineage>
        <taxon>Eukaryota</taxon>
        <taxon>Metazoa</taxon>
        <taxon>Ecdysozoa</taxon>
        <taxon>Arthropoda</taxon>
        <taxon>Crustacea</taxon>
        <taxon>Branchiopoda</taxon>
        <taxon>Diplostraca</taxon>
        <taxon>Cladocera</taxon>
        <taxon>Anomopoda</taxon>
        <taxon>Daphniidae</taxon>
        <taxon>Daphnia</taxon>
    </lineage>
</organism>
<name>A0ABQ9ZMA9_9CRUS</name>
<evidence type="ECO:0000313" key="3">
    <source>
        <dbReference type="Proteomes" id="UP001234178"/>
    </source>
</evidence>